<gene>
    <name evidence="1" type="primary">wHa_05440</name>
    <name evidence="1" type="ORF">NPIL_427041</name>
</gene>
<proteinExistence type="predicted"/>
<reference evidence="1" key="1">
    <citation type="submission" date="2020-08" db="EMBL/GenBank/DDBJ databases">
        <title>Multicomponent nature underlies the extraordinary mechanical properties of spider dragline silk.</title>
        <authorList>
            <person name="Kono N."/>
            <person name="Nakamura H."/>
            <person name="Mori M."/>
            <person name="Yoshida Y."/>
            <person name="Ohtoshi R."/>
            <person name="Malay A.D."/>
            <person name="Moran D.A.P."/>
            <person name="Tomita M."/>
            <person name="Numata K."/>
            <person name="Arakawa K."/>
        </authorList>
    </citation>
    <scope>NUCLEOTIDE SEQUENCE</scope>
</reference>
<organism evidence="1 2">
    <name type="scientific">Nephila pilipes</name>
    <name type="common">Giant wood spider</name>
    <name type="synonym">Nephila maculata</name>
    <dbReference type="NCBI Taxonomy" id="299642"/>
    <lineage>
        <taxon>Eukaryota</taxon>
        <taxon>Metazoa</taxon>
        <taxon>Ecdysozoa</taxon>
        <taxon>Arthropoda</taxon>
        <taxon>Chelicerata</taxon>
        <taxon>Arachnida</taxon>
        <taxon>Araneae</taxon>
        <taxon>Araneomorphae</taxon>
        <taxon>Entelegynae</taxon>
        <taxon>Araneoidea</taxon>
        <taxon>Nephilidae</taxon>
        <taxon>Nephila</taxon>
    </lineage>
</organism>
<name>A0A8X6QB66_NEPPI</name>
<dbReference type="Pfam" id="PF12784">
    <property type="entry name" value="PDDEXK_2"/>
    <property type="match status" value="1"/>
</dbReference>
<accession>A0A8X6QB66</accession>
<dbReference type="Proteomes" id="UP000887013">
    <property type="component" value="Unassembled WGS sequence"/>
</dbReference>
<feature type="non-terminal residue" evidence="1">
    <location>
        <position position="1"/>
    </location>
</feature>
<dbReference type="EMBL" id="BMAW01030573">
    <property type="protein sequence ID" value="GFU17063.1"/>
    <property type="molecule type" value="Genomic_DNA"/>
</dbReference>
<dbReference type="AlphaFoldDB" id="A0A8X6QB66"/>
<dbReference type="OrthoDB" id="6427855at2759"/>
<keyword evidence="2" id="KW-1185">Reference proteome</keyword>
<sequence>MVLQHAKAAAEVEELLFKAGTAHQKDYSKENFLPKSRTRWDDLIPNQKNLNEFFDKVHRAQDMKQLEEVVNQVIRSGVRFNFPIRQEYSEDNKIDVAKITDGARSLELTQGEIEYGRNIIKIGKSEVEIITNSDIKHCTHLADNSNIVLTFYTSLGELEVNLYPRKQYKIIVEVSNKKKILEKLKNCKEELGKNCAFASDIVAKKKNIVDVLRRDENGLQAIVEMQVAKGFQKRVQYDAAKAYSRRDDKGDEFHDLKEIIFIAIA</sequence>
<comment type="caution">
    <text evidence="1">The sequence shown here is derived from an EMBL/GenBank/DDBJ whole genome shotgun (WGS) entry which is preliminary data.</text>
</comment>
<protein>
    <submittedName>
        <fullName evidence="1">Ankyrin repeat domain protein</fullName>
    </submittedName>
</protein>
<evidence type="ECO:0000313" key="1">
    <source>
        <dbReference type="EMBL" id="GFU17063.1"/>
    </source>
</evidence>
<evidence type="ECO:0000313" key="2">
    <source>
        <dbReference type="Proteomes" id="UP000887013"/>
    </source>
</evidence>